<evidence type="ECO:0000256" key="7">
    <source>
        <dbReference type="ARBA" id="ARBA00022833"/>
    </source>
</evidence>
<name>A0A136J8X1_9PEZI</name>
<evidence type="ECO:0000256" key="3">
    <source>
        <dbReference type="ARBA" id="ARBA00022670"/>
    </source>
</evidence>
<evidence type="ECO:0000256" key="5">
    <source>
        <dbReference type="ARBA" id="ARBA00022729"/>
    </source>
</evidence>
<evidence type="ECO:0000256" key="1">
    <source>
        <dbReference type="ARBA" id="ARBA00003174"/>
    </source>
</evidence>
<dbReference type="CDD" id="cd04275">
    <property type="entry name" value="ZnMc_pappalysin_like"/>
    <property type="match status" value="1"/>
</dbReference>
<dbReference type="GO" id="GO:0046872">
    <property type="term" value="F:metal ion binding"/>
    <property type="evidence" value="ECO:0007669"/>
    <property type="project" value="UniProtKB-KW"/>
</dbReference>
<evidence type="ECO:0000256" key="9">
    <source>
        <dbReference type="ARBA" id="ARBA00023157"/>
    </source>
</evidence>
<dbReference type="STRING" id="196109.A0A136J8X1"/>
<dbReference type="PANTHER" id="PTHR47466:SF1">
    <property type="entry name" value="METALLOPROTEASE MEP1 (AFU_ORTHOLOGUE AFUA_1G07730)-RELATED"/>
    <property type="match status" value="1"/>
</dbReference>
<gene>
    <name evidence="13" type="ORF">Micbo1qcDRAFT_203578</name>
</gene>
<keyword evidence="7" id="KW-0862">Zinc</keyword>
<keyword evidence="8" id="KW-0482">Metalloprotease</keyword>
<dbReference type="PANTHER" id="PTHR47466">
    <property type="match status" value="1"/>
</dbReference>
<evidence type="ECO:0000256" key="11">
    <source>
        <dbReference type="SAM" id="SignalP"/>
    </source>
</evidence>
<dbReference type="InterPro" id="IPR024079">
    <property type="entry name" value="MetalloPept_cat_dom_sf"/>
</dbReference>
<evidence type="ECO:0000313" key="13">
    <source>
        <dbReference type="EMBL" id="KXJ93506.1"/>
    </source>
</evidence>
<keyword evidence="9" id="KW-1015">Disulfide bond</keyword>
<comment type="similarity">
    <text evidence="2">Belongs to the peptidase M43B family.</text>
</comment>
<feature type="domain" description="Peptidase M43 pregnancy-associated plasma-A" evidence="12">
    <location>
        <begin position="144"/>
        <end position="283"/>
    </location>
</feature>
<dbReference type="Proteomes" id="UP000070501">
    <property type="component" value="Unassembled WGS sequence"/>
</dbReference>
<keyword evidence="4" id="KW-0479">Metal-binding</keyword>
<dbReference type="InParanoid" id="A0A136J8X1"/>
<dbReference type="GO" id="GO:0008237">
    <property type="term" value="F:metallopeptidase activity"/>
    <property type="evidence" value="ECO:0007669"/>
    <property type="project" value="UniProtKB-KW"/>
</dbReference>
<dbReference type="OrthoDB" id="536211at2759"/>
<organism evidence="13 14">
    <name type="scientific">Microdochium bolleyi</name>
    <dbReference type="NCBI Taxonomy" id="196109"/>
    <lineage>
        <taxon>Eukaryota</taxon>
        <taxon>Fungi</taxon>
        <taxon>Dikarya</taxon>
        <taxon>Ascomycota</taxon>
        <taxon>Pezizomycotina</taxon>
        <taxon>Sordariomycetes</taxon>
        <taxon>Xylariomycetidae</taxon>
        <taxon>Xylariales</taxon>
        <taxon>Microdochiaceae</taxon>
        <taxon>Microdochium</taxon>
    </lineage>
</organism>
<keyword evidence="14" id="KW-1185">Reference proteome</keyword>
<evidence type="ECO:0000259" key="12">
    <source>
        <dbReference type="Pfam" id="PF05572"/>
    </source>
</evidence>
<feature type="signal peptide" evidence="11">
    <location>
        <begin position="1"/>
        <end position="21"/>
    </location>
</feature>
<evidence type="ECO:0000256" key="10">
    <source>
        <dbReference type="SAM" id="MobiDB-lite"/>
    </source>
</evidence>
<comment type="function">
    <text evidence="1">Secreted metalloproteinase that allows assimilation of proteinaceous substrates.</text>
</comment>
<protein>
    <recommendedName>
        <fullName evidence="12">Peptidase M43 pregnancy-associated plasma-A domain-containing protein</fullName>
    </recommendedName>
</protein>
<evidence type="ECO:0000313" key="14">
    <source>
        <dbReference type="Proteomes" id="UP000070501"/>
    </source>
</evidence>
<accession>A0A136J8X1</accession>
<dbReference type="SUPFAM" id="SSF55486">
    <property type="entry name" value="Metalloproteases ('zincins'), catalytic domain"/>
    <property type="match status" value="1"/>
</dbReference>
<proteinExistence type="inferred from homology"/>
<evidence type="ECO:0000256" key="8">
    <source>
        <dbReference type="ARBA" id="ARBA00023049"/>
    </source>
</evidence>
<feature type="region of interest" description="Disordered" evidence="10">
    <location>
        <begin position="229"/>
        <end position="248"/>
    </location>
</feature>
<reference evidence="14" key="1">
    <citation type="submission" date="2016-02" db="EMBL/GenBank/DDBJ databases">
        <title>Draft genome sequence of Microdochium bolleyi, a fungal endophyte of beachgrass.</title>
        <authorList>
            <consortium name="DOE Joint Genome Institute"/>
            <person name="David A.S."/>
            <person name="May G."/>
            <person name="Haridas S."/>
            <person name="Lim J."/>
            <person name="Wang M."/>
            <person name="Labutti K."/>
            <person name="Lipzen A."/>
            <person name="Barry K."/>
            <person name="Grigoriev I.V."/>
        </authorList>
    </citation>
    <scope>NUCLEOTIDE SEQUENCE [LARGE SCALE GENOMIC DNA]</scope>
    <source>
        <strain evidence="14">J235TASD1</strain>
    </source>
</reference>
<evidence type="ECO:0000256" key="2">
    <source>
        <dbReference type="ARBA" id="ARBA00008721"/>
    </source>
</evidence>
<dbReference type="InterPro" id="IPR008754">
    <property type="entry name" value="Peptidase_M43"/>
</dbReference>
<dbReference type="Gene3D" id="3.40.390.10">
    <property type="entry name" value="Collagenase (Catalytic Domain)"/>
    <property type="match status" value="1"/>
</dbReference>
<dbReference type="GO" id="GO:0006508">
    <property type="term" value="P:proteolysis"/>
    <property type="evidence" value="ECO:0007669"/>
    <property type="project" value="UniProtKB-KW"/>
</dbReference>
<dbReference type="EMBL" id="KQ964248">
    <property type="protein sequence ID" value="KXJ93506.1"/>
    <property type="molecule type" value="Genomic_DNA"/>
</dbReference>
<sequence>MMITRFFTAALALSSTTLAAAAPKKPKSGIVMGCKSEPSAQFVMESKANAAVEAAQVDIAGSNLSLITIDTYIHIVAASKDIDGGWVPSTAPAQQIAAMNKAYAPWGIAFALKGVDWTVNQTWSDDLDTTTMKTRLRKGGYSALNLYFQRTIQGGTASGFCYFPMSTTPAKGSQWYIADGCQVQALTMPGGSPPGWWPMQGMIAVHEVGHWFGLFHTFQGYSCDGPGDTIGDTPVESSPSSDCKPKNSCPNKKGMDPVNNYMDYSGEGCWNSFTNGQGKRMRANWNKYRKGKN</sequence>
<dbReference type="AlphaFoldDB" id="A0A136J8X1"/>
<evidence type="ECO:0000256" key="4">
    <source>
        <dbReference type="ARBA" id="ARBA00022723"/>
    </source>
</evidence>
<keyword evidence="5 11" id="KW-0732">Signal</keyword>
<evidence type="ECO:0000256" key="6">
    <source>
        <dbReference type="ARBA" id="ARBA00022801"/>
    </source>
</evidence>
<dbReference type="Pfam" id="PF05572">
    <property type="entry name" value="Peptidase_M43"/>
    <property type="match status" value="1"/>
</dbReference>
<keyword evidence="3" id="KW-0645">Protease</keyword>
<feature type="chain" id="PRO_5007293548" description="Peptidase M43 pregnancy-associated plasma-A domain-containing protein" evidence="11">
    <location>
        <begin position="22"/>
        <end position="293"/>
    </location>
</feature>
<keyword evidence="6" id="KW-0378">Hydrolase</keyword>